<sequence>MSSNMSPGAESTGYNAGAGLGHGASNPYTPPIASTLRRGSYQGVFDKKRFEELQPYIQQFWHNLCHPDLRHFNFGELGQELRKLKVLRYRVDLVSGTVELFGRDGGRSTVTLRGNIPRWEVERKYSQELVEDLLERMSMKTFDGSFRDAVGLLLNCGIVDFTVTIHMRRGIFLTWNGEMLSYRYPDQIATRQAASATQHPAGAARARSNQPQEMTFSTSPTNTRQPLRSSFGPIPGNPNLRQHTQFDQLLNPQMINPQTINPQTINPQTINNFRQQAPQQAVPNMRNTSMSFTAHPMLQQPWNNQFIQHGPPVPNAAPFNNYMGHINARQQQLYRPIPDQLGNQPPAVLDNGDREWDPSPWPDSPRPGNLGPRQVGQQPVPFGLGAADMNSPMGMSPHTPTPRGDGGMGSSMDSGGGIGSGSSSGGNRSRGGNVQQQSPTAISPVGEEQGGEQDVSPSGGSGSQARKRPRTQ</sequence>
<gene>
    <name evidence="2" type="ORF">B0T17DRAFT_618262</name>
</gene>
<feature type="region of interest" description="Disordered" evidence="1">
    <location>
        <begin position="337"/>
        <end position="472"/>
    </location>
</feature>
<evidence type="ECO:0000313" key="2">
    <source>
        <dbReference type="EMBL" id="KAK0621874.1"/>
    </source>
</evidence>
<proteinExistence type="predicted"/>
<protein>
    <submittedName>
        <fullName evidence="2">Uncharacterized protein</fullName>
    </submittedName>
</protein>
<comment type="caution">
    <text evidence="2">The sequence shown here is derived from an EMBL/GenBank/DDBJ whole genome shotgun (WGS) entry which is preliminary data.</text>
</comment>
<dbReference type="Proteomes" id="UP001174934">
    <property type="component" value="Unassembled WGS sequence"/>
</dbReference>
<accession>A0AA40C1Z2</accession>
<dbReference type="InterPro" id="IPR036696">
    <property type="entry name" value="YdfO-like_sf"/>
</dbReference>
<feature type="compositionally biased region" description="Gly residues" evidence="1">
    <location>
        <begin position="404"/>
        <end position="424"/>
    </location>
</feature>
<dbReference type="EMBL" id="JAULSR010000004">
    <property type="protein sequence ID" value="KAK0621874.1"/>
    <property type="molecule type" value="Genomic_DNA"/>
</dbReference>
<feature type="region of interest" description="Disordered" evidence="1">
    <location>
        <begin position="196"/>
        <end position="226"/>
    </location>
</feature>
<reference evidence="2" key="1">
    <citation type="submission" date="2023-06" db="EMBL/GenBank/DDBJ databases">
        <title>Genome-scale phylogeny and comparative genomics of the fungal order Sordariales.</title>
        <authorList>
            <consortium name="Lawrence Berkeley National Laboratory"/>
            <person name="Hensen N."/>
            <person name="Bonometti L."/>
            <person name="Westerberg I."/>
            <person name="Brannstrom I.O."/>
            <person name="Guillou S."/>
            <person name="Cros-Aarteil S."/>
            <person name="Calhoun S."/>
            <person name="Haridas S."/>
            <person name="Kuo A."/>
            <person name="Mondo S."/>
            <person name="Pangilinan J."/>
            <person name="Riley R."/>
            <person name="LaButti K."/>
            <person name="Andreopoulos B."/>
            <person name="Lipzen A."/>
            <person name="Chen C."/>
            <person name="Yanf M."/>
            <person name="Daum C."/>
            <person name="Ng V."/>
            <person name="Clum A."/>
            <person name="Steindorff A."/>
            <person name="Ohm R."/>
            <person name="Martin F."/>
            <person name="Silar P."/>
            <person name="Natvig D."/>
            <person name="Lalanne C."/>
            <person name="Gautier V."/>
            <person name="Ament-velasquez S.L."/>
            <person name="Kruys A."/>
            <person name="Hutchinson M.I."/>
            <person name="Powell A.J."/>
            <person name="Barry K."/>
            <person name="Miller A.N."/>
            <person name="Grigoriev I.V."/>
            <person name="Debuchy R."/>
            <person name="Gladieux P."/>
            <person name="Thoren M.H."/>
            <person name="Johannesson H."/>
        </authorList>
    </citation>
    <scope>NUCLEOTIDE SEQUENCE</scope>
    <source>
        <strain evidence="2">SMH3391-2</strain>
    </source>
</reference>
<name>A0AA40C1Z2_9PEZI</name>
<evidence type="ECO:0000313" key="3">
    <source>
        <dbReference type="Proteomes" id="UP001174934"/>
    </source>
</evidence>
<evidence type="ECO:0000256" key="1">
    <source>
        <dbReference type="SAM" id="MobiDB-lite"/>
    </source>
</evidence>
<dbReference type="AlphaFoldDB" id="A0AA40C1Z2"/>
<dbReference type="SUPFAM" id="SSF160419">
    <property type="entry name" value="YdfO-like"/>
    <property type="match status" value="1"/>
</dbReference>
<keyword evidence="3" id="KW-1185">Reference proteome</keyword>
<organism evidence="2 3">
    <name type="scientific">Bombardia bombarda</name>
    <dbReference type="NCBI Taxonomy" id="252184"/>
    <lineage>
        <taxon>Eukaryota</taxon>
        <taxon>Fungi</taxon>
        <taxon>Dikarya</taxon>
        <taxon>Ascomycota</taxon>
        <taxon>Pezizomycotina</taxon>
        <taxon>Sordariomycetes</taxon>
        <taxon>Sordariomycetidae</taxon>
        <taxon>Sordariales</taxon>
        <taxon>Lasiosphaeriaceae</taxon>
        <taxon>Bombardia</taxon>
    </lineage>
</organism>
<feature type="compositionally biased region" description="Polar residues" evidence="1">
    <location>
        <begin position="207"/>
        <end position="226"/>
    </location>
</feature>